<organism evidence="2 3">
    <name type="scientific">Ascaris lumbricoides</name>
    <name type="common">Giant roundworm</name>
    <dbReference type="NCBI Taxonomy" id="6252"/>
    <lineage>
        <taxon>Eukaryota</taxon>
        <taxon>Metazoa</taxon>
        <taxon>Ecdysozoa</taxon>
        <taxon>Nematoda</taxon>
        <taxon>Chromadorea</taxon>
        <taxon>Rhabditida</taxon>
        <taxon>Spirurina</taxon>
        <taxon>Ascaridomorpha</taxon>
        <taxon>Ascaridoidea</taxon>
        <taxon>Ascarididae</taxon>
        <taxon>Ascaris</taxon>
    </lineage>
</organism>
<dbReference type="Proteomes" id="UP000036681">
    <property type="component" value="Unplaced"/>
</dbReference>
<sequence length="124" mass="14301">MSEPEKQRDYSQYDEDSIPPNIAKSRSKNLTATMSEPEKQRDYSQYDEDSIPPNIAKPEIKHTHPGRPDLDYDDTPVGHHENNERQNVCPRRSTHSLSSPEAKLRSSFSISAEEDFDNYESFQS</sequence>
<feature type="compositionally biased region" description="Basic and acidic residues" evidence="1">
    <location>
        <begin position="1"/>
        <end position="11"/>
    </location>
</feature>
<keyword evidence="2" id="KW-1185">Reference proteome</keyword>
<evidence type="ECO:0000256" key="1">
    <source>
        <dbReference type="SAM" id="MobiDB-lite"/>
    </source>
</evidence>
<evidence type="ECO:0000313" key="3">
    <source>
        <dbReference type="WBParaSite" id="ALUE_0000552901-mRNA-1"/>
    </source>
</evidence>
<feature type="region of interest" description="Disordered" evidence="1">
    <location>
        <begin position="1"/>
        <end position="124"/>
    </location>
</feature>
<accession>A0A0M3HSP8</accession>
<feature type="compositionally biased region" description="Basic and acidic residues" evidence="1">
    <location>
        <begin position="58"/>
        <end position="84"/>
    </location>
</feature>
<dbReference type="WBParaSite" id="ALUE_0000552901-mRNA-1">
    <property type="protein sequence ID" value="ALUE_0000552901-mRNA-1"/>
    <property type="gene ID" value="ALUE_0000552901"/>
</dbReference>
<proteinExistence type="predicted"/>
<dbReference type="AlphaFoldDB" id="A0A0M3HSP8"/>
<evidence type="ECO:0000313" key="2">
    <source>
        <dbReference type="Proteomes" id="UP000036681"/>
    </source>
</evidence>
<protein>
    <submittedName>
        <fullName evidence="3">Intraflagellar transport protein 46 homolog</fullName>
    </submittedName>
</protein>
<reference evidence="3" key="1">
    <citation type="submission" date="2017-02" db="UniProtKB">
        <authorList>
            <consortium name="WormBaseParasite"/>
        </authorList>
    </citation>
    <scope>IDENTIFICATION</scope>
</reference>
<name>A0A0M3HSP8_ASCLU</name>